<dbReference type="InterPro" id="IPR036390">
    <property type="entry name" value="WH_DNA-bd_sf"/>
</dbReference>
<evidence type="ECO:0000256" key="3">
    <source>
        <dbReference type="ARBA" id="ARBA00023125"/>
    </source>
</evidence>
<evidence type="ECO:0000259" key="5">
    <source>
        <dbReference type="PROSITE" id="PS50931"/>
    </source>
</evidence>
<dbReference type="GO" id="GO:0000976">
    <property type="term" value="F:transcription cis-regulatory region binding"/>
    <property type="evidence" value="ECO:0007669"/>
    <property type="project" value="TreeGrafter"/>
</dbReference>
<dbReference type="SUPFAM" id="SSF53850">
    <property type="entry name" value="Periplasmic binding protein-like II"/>
    <property type="match status" value="1"/>
</dbReference>
<dbReference type="EMBL" id="PKQI01000004">
    <property type="protein sequence ID" value="NNV23663.1"/>
    <property type="molecule type" value="Genomic_DNA"/>
</dbReference>
<proteinExistence type="inferred from homology"/>
<protein>
    <submittedName>
        <fullName evidence="6">LysR family transcriptional regulator</fullName>
    </submittedName>
</protein>
<dbReference type="InterPro" id="IPR000847">
    <property type="entry name" value="LysR_HTH_N"/>
</dbReference>
<sequence length="310" mass="34382">MDIDLFEDFIILADELNFSAAAARRNVTQPAFSRRIQMLEQWIGAPLLRRTSRSVTLTQAGRVFYTRASSIVRDVKRAREDTRDTAGKAERSLAIAATHALSFTFVPRWMLQTIGHSSIGSASLVTDTYAECEQLLLSGDSVFLICHRRPETKNKLTTRQFTACTIGEDMLIPLSIPGPDGLPRFNLDTASDLAPLPQLSYASASGLGRILDDYFTQSDLRQKLEIQFRSDLAATLLEMVKEGQGIAWVPLSLAERELTSGQLLRAGSAMFEVPVEITLIRPTTRLSTHAEQFWQKATGTTAQSQPPAHR</sequence>
<dbReference type="PROSITE" id="PS50931">
    <property type="entry name" value="HTH_LYSR"/>
    <property type="match status" value="1"/>
</dbReference>
<dbReference type="Pfam" id="PF00126">
    <property type="entry name" value="HTH_1"/>
    <property type="match status" value="1"/>
</dbReference>
<keyword evidence="2" id="KW-0805">Transcription regulation</keyword>
<dbReference type="AlphaFoldDB" id="A0A7Y3TA60"/>
<dbReference type="FunFam" id="1.10.10.10:FF:000001">
    <property type="entry name" value="LysR family transcriptional regulator"/>
    <property type="match status" value="1"/>
</dbReference>
<dbReference type="Gene3D" id="1.10.10.10">
    <property type="entry name" value="Winged helix-like DNA-binding domain superfamily/Winged helix DNA-binding domain"/>
    <property type="match status" value="1"/>
</dbReference>
<dbReference type="PANTHER" id="PTHR30126">
    <property type="entry name" value="HTH-TYPE TRANSCRIPTIONAL REGULATOR"/>
    <property type="match status" value="1"/>
</dbReference>
<reference evidence="6 7" key="1">
    <citation type="submission" date="2018-11" db="EMBL/GenBank/DDBJ databases">
        <title>Genome sequencing and analysis.</title>
        <authorList>
            <person name="Huang Y.-T."/>
        </authorList>
    </citation>
    <scope>NUCLEOTIDE SEQUENCE [LARGE SCALE GENOMIC DNA]</scope>
    <source>
        <strain evidence="6 7">SHIN</strain>
    </source>
</reference>
<organism evidence="6 7">
    <name type="scientific">Brucella pseudogrignonensis</name>
    <dbReference type="NCBI Taxonomy" id="419475"/>
    <lineage>
        <taxon>Bacteria</taxon>
        <taxon>Pseudomonadati</taxon>
        <taxon>Pseudomonadota</taxon>
        <taxon>Alphaproteobacteria</taxon>
        <taxon>Hyphomicrobiales</taxon>
        <taxon>Brucellaceae</taxon>
        <taxon>Brucella/Ochrobactrum group</taxon>
        <taxon>Brucella</taxon>
    </lineage>
</organism>
<dbReference type="PANTHER" id="PTHR30126:SF2">
    <property type="entry name" value="HTH-TYPE TRANSCRIPTIONAL REGULATOR YJIE"/>
    <property type="match status" value="1"/>
</dbReference>
<feature type="domain" description="HTH lysR-type" evidence="5">
    <location>
        <begin position="1"/>
        <end position="58"/>
    </location>
</feature>
<evidence type="ECO:0000313" key="6">
    <source>
        <dbReference type="EMBL" id="NNV23663.1"/>
    </source>
</evidence>
<accession>A0A7Y3TA60</accession>
<evidence type="ECO:0000256" key="2">
    <source>
        <dbReference type="ARBA" id="ARBA00023015"/>
    </source>
</evidence>
<dbReference type="RefSeq" id="WP_112807743.1">
    <property type="nucleotide sequence ID" value="NZ_CAXURC020000003.1"/>
</dbReference>
<dbReference type="CDD" id="cd05466">
    <property type="entry name" value="PBP2_LTTR_substrate"/>
    <property type="match status" value="1"/>
</dbReference>
<gene>
    <name evidence="6" type="ORF">EHE22_25110</name>
</gene>
<name>A0A7Y3TA60_9HYPH</name>
<evidence type="ECO:0000313" key="7">
    <source>
        <dbReference type="Proteomes" id="UP000526233"/>
    </source>
</evidence>
<dbReference type="Gene3D" id="3.40.190.290">
    <property type="match status" value="1"/>
</dbReference>
<dbReference type="InterPro" id="IPR036388">
    <property type="entry name" value="WH-like_DNA-bd_sf"/>
</dbReference>
<dbReference type="Pfam" id="PF03466">
    <property type="entry name" value="LysR_substrate"/>
    <property type="match status" value="1"/>
</dbReference>
<evidence type="ECO:0000256" key="4">
    <source>
        <dbReference type="ARBA" id="ARBA00023163"/>
    </source>
</evidence>
<dbReference type="GO" id="GO:0003700">
    <property type="term" value="F:DNA-binding transcription factor activity"/>
    <property type="evidence" value="ECO:0007669"/>
    <property type="project" value="InterPro"/>
</dbReference>
<evidence type="ECO:0000256" key="1">
    <source>
        <dbReference type="ARBA" id="ARBA00009437"/>
    </source>
</evidence>
<comment type="similarity">
    <text evidence="1">Belongs to the LysR transcriptional regulatory family.</text>
</comment>
<dbReference type="SUPFAM" id="SSF46785">
    <property type="entry name" value="Winged helix' DNA-binding domain"/>
    <property type="match status" value="1"/>
</dbReference>
<dbReference type="Proteomes" id="UP000526233">
    <property type="component" value="Unassembled WGS sequence"/>
</dbReference>
<keyword evidence="3" id="KW-0238">DNA-binding</keyword>
<keyword evidence="4" id="KW-0804">Transcription</keyword>
<dbReference type="PRINTS" id="PR00039">
    <property type="entry name" value="HTHLYSR"/>
</dbReference>
<dbReference type="InterPro" id="IPR005119">
    <property type="entry name" value="LysR_subst-bd"/>
</dbReference>
<comment type="caution">
    <text evidence="6">The sequence shown here is derived from an EMBL/GenBank/DDBJ whole genome shotgun (WGS) entry which is preliminary data.</text>
</comment>